<comment type="caution">
    <text evidence="1">The sequence shown here is derived from an EMBL/GenBank/DDBJ whole genome shotgun (WGS) entry which is preliminary data.</text>
</comment>
<accession>A0ACC0MBG7</accession>
<dbReference type="EMBL" id="CM046396">
    <property type="protein sequence ID" value="KAI8537658.1"/>
    <property type="molecule type" value="Genomic_DNA"/>
</dbReference>
<sequence>MARFQSRKQQSISGSQLGVRNQSLKQVQWGRKRFGHTHGVKMGNDHMQGVGRKNLSLRNRGNMQSFNTRKNWVANPNQQQAKEEWVWRKKIDRNQRSKPQIPIKQCVRKTKSIKAKEVGNEWLHRSATAKLSSTRPIMLIQDYLRNLGHADVLVRHMGGDMVVLTFKDIAERDSMFNGGNMAWLRDWFIESSKWEESKNNPVARLVWLNCYGIPLHLWNVQTFSNIGLIWGDVILIADDTIKDLTFSVGKVLISTKEMELINQVVEIENKGKTSQIRVIEEQMVIDTILRTDCACTWCNIERSLSNPSTAESKEQHQSREDEDDVEVNLNLEEEVAESHGFCKEVVPNVNTVVVAQNTGKRNIGNMQLVSNINNDLAAPRKPRSIELACYSDGRGTITTYGRGTVSLLNEVTNSRFLFLLGGHQLSIGIPLDLASPYNHYSNQSRVPTLPQNQVQCISITPFNDECIQTSSPPSVTDVITKEVCKPKRKQKSVEEILGIPKPSTKRKGGRRKKRKCVVFRSAIAAAALSVSTEGIINRNRILLNESQAAWTVTRIIGADYLGNDEEIMSKIMVTDEEDELRAALLAN</sequence>
<protein>
    <submittedName>
        <fullName evidence="1">Uncharacterized protein</fullName>
    </submittedName>
</protein>
<organism evidence="1 2">
    <name type="scientific">Rhododendron molle</name>
    <name type="common">Chinese azalea</name>
    <name type="synonym">Azalea mollis</name>
    <dbReference type="NCBI Taxonomy" id="49168"/>
    <lineage>
        <taxon>Eukaryota</taxon>
        <taxon>Viridiplantae</taxon>
        <taxon>Streptophyta</taxon>
        <taxon>Embryophyta</taxon>
        <taxon>Tracheophyta</taxon>
        <taxon>Spermatophyta</taxon>
        <taxon>Magnoliopsida</taxon>
        <taxon>eudicotyledons</taxon>
        <taxon>Gunneridae</taxon>
        <taxon>Pentapetalae</taxon>
        <taxon>asterids</taxon>
        <taxon>Ericales</taxon>
        <taxon>Ericaceae</taxon>
        <taxon>Ericoideae</taxon>
        <taxon>Rhodoreae</taxon>
        <taxon>Rhododendron</taxon>
    </lineage>
</organism>
<name>A0ACC0MBG7_RHOML</name>
<dbReference type="Proteomes" id="UP001062846">
    <property type="component" value="Chromosome 9"/>
</dbReference>
<keyword evidence="2" id="KW-1185">Reference proteome</keyword>
<reference evidence="1" key="1">
    <citation type="submission" date="2022-02" db="EMBL/GenBank/DDBJ databases">
        <title>Plant Genome Project.</title>
        <authorList>
            <person name="Zhang R.-G."/>
        </authorList>
    </citation>
    <scope>NUCLEOTIDE SEQUENCE</scope>
    <source>
        <strain evidence="1">AT1</strain>
    </source>
</reference>
<gene>
    <name evidence="1" type="ORF">RHMOL_Rhmol09G0041200</name>
</gene>
<evidence type="ECO:0000313" key="2">
    <source>
        <dbReference type="Proteomes" id="UP001062846"/>
    </source>
</evidence>
<evidence type="ECO:0000313" key="1">
    <source>
        <dbReference type="EMBL" id="KAI8537658.1"/>
    </source>
</evidence>
<proteinExistence type="predicted"/>